<evidence type="ECO:0000313" key="9">
    <source>
        <dbReference type="EMBL" id="PKT81054.1"/>
    </source>
</evidence>
<organism evidence="9 10">
    <name type="scientific">Helicobacter winghamensis</name>
    <dbReference type="NCBI Taxonomy" id="157268"/>
    <lineage>
        <taxon>Bacteria</taxon>
        <taxon>Pseudomonadati</taxon>
        <taxon>Campylobacterota</taxon>
        <taxon>Epsilonproteobacteria</taxon>
        <taxon>Campylobacterales</taxon>
        <taxon>Helicobacteraceae</taxon>
        <taxon>Helicobacter</taxon>
    </lineage>
</organism>
<protein>
    <submittedName>
        <fullName evidence="9">Radical SAM protein</fullName>
    </submittedName>
</protein>
<dbReference type="Pfam" id="PF04055">
    <property type="entry name" value="Radical_SAM"/>
    <property type="match status" value="1"/>
</dbReference>
<dbReference type="SUPFAM" id="SSF102114">
    <property type="entry name" value="Radical SAM enzymes"/>
    <property type="match status" value="1"/>
</dbReference>
<dbReference type="InterPro" id="IPR034391">
    <property type="entry name" value="AdoMet-like_SPASM_containing"/>
</dbReference>
<dbReference type="STRING" id="556267.HWAG_00263"/>
<keyword evidence="5" id="KW-0408">Iron</keyword>
<dbReference type="SFLD" id="SFLDG01067">
    <property type="entry name" value="SPASM/twitch_domain_containing"/>
    <property type="match status" value="1"/>
</dbReference>
<dbReference type="InterPro" id="IPR050377">
    <property type="entry name" value="Radical_SAM_PqqE_MftC-like"/>
</dbReference>
<keyword evidence="10" id="KW-1185">Reference proteome</keyword>
<name>A0A2N3PJ31_9HELI</name>
<dbReference type="SFLD" id="SFLDS00029">
    <property type="entry name" value="Radical_SAM"/>
    <property type="match status" value="1"/>
</dbReference>
<dbReference type="InterPro" id="IPR013785">
    <property type="entry name" value="Aldolase_TIM"/>
</dbReference>
<dbReference type="SFLD" id="SFLDG01387">
    <property type="entry name" value="BtrN-like_SPASM_domain_contain"/>
    <property type="match status" value="1"/>
</dbReference>
<evidence type="ECO:0000256" key="4">
    <source>
        <dbReference type="ARBA" id="ARBA00022723"/>
    </source>
</evidence>
<dbReference type="GO" id="GO:0046872">
    <property type="term" value="F:metal ion binding"/>
    <property type="evidence" value="ECO:0007669"/>
    <property type="project" value="UniProtKB-KW"/>
</dbReference>
<dbReference type="EMBL" id="MBPK01000032">
    <property type="protein sequence ID" value="PKT81054.1"/>
    <property type="molecule type" value="Genomic_DNA"/>
</dbReference>
<dbReference type="CDD" id="cd21109">
    <property type="entry name" value="SPASM"/>
    <property type="match status" value="1"/>
</dbReference>
<keyword evidence="3" id="KW-0949">S-adenosyl-L-methionine</keyword>
<evidence type="ECO:0000256" key="2">
    <source>
        <dbReference type="ARBA" id="ARBA00022485"/>
    </source>
</evidence>
<evidence type="ECO:0000259" key="8">
    <source>
        <dbReference type="Pfam" id="PF13186"/>
    </source>
</evidence>
<accession>A0A2N3PJ31</accession>
<dbReference type="Proteomes" id="UP000233350">
    <property type="component" value="Unassembled WGS sequence"/>
</dbReference>
<dbReference type="InterPro" id="IPR058240">
    <property type="entry name" value="rSAM_sf"/>
</dbReference>
<dbReference type="InterPro" id="IPR023885">
    <property type="entry name" value="4Fe4S-binding_SPASM_dom"/>
</dbReference>
<proteinExistence type="predicted"/>
<dbReference type="RefSeq" id="WP_101313115.1">
    <property type="nucleotide sequence ID" value="NZ_CP063529.1"/>
</dbReference>
<gene>
    <name evidence="9" type="ORF">BCM31_04520</name>
</gene>
<dbReference type="GO" id="GO:0003824">
    <property type="term" value="F:catalytic activity"/>
    <property type="evidence" value="ECO:0007669"/>
    <property type="project" value="InterPro"/>
</dbReference>
<evidence type="ECO:0000256" key="5">
    <source>
        <dbReference type="ARBA" id="ARBA00023004"/>
    </source>
</evidence>
<reference evidence="9 10" key="1">
    <citation type="submission" date="2016-07" db="EMBL/GenBank/DDBJ databases">
        <title>Detection of Helicobacter winghamensis from caecal content of red fox (Vulpes vulpes).</title>
        <authorList>
            <person name="Zanoni R.G."/>
            <person name="Florio D."/>
            <person name="Caffara M."/>
            <person name="Renzi M."/>
            <person name="Parisi A."/>
            <person name="Pasquali F."/>
            <person name="Manfreda G."/>
        </authorList>
    </citation>
    <scope>NUCLEOTIDE SEQUENCE [LARGE SCALE GENOMIC DNA]</scope>
    <source>
        <strain evidence="9 10">295_13</strain>
    </source>
</reference>
<keyword evidence="2" id="KW-0004">4Fe-4S</keyword>
<dbReference type="OrthoDB" id="5288924at2"/>
<keyword evidence="4" id="KW-0479">Metal-binding</keyword>
<dbReference type="GO" id="GO:0051536">
    <property type="term" value="F:iron-sulfur cluster binding"/>
    <property type="evidence" value="ECO:0007669"/>
    <property type="project" value="UniProtKB-KW"/>
</dbReference>
<comment type="cofactor">
    <cofactor evidence="1">
        <name>[4Fe-4S] cluster</name>
        <dbReference type="ChEBI" id="CHEBI:49883"/>
    </cofactor>
</comment>
<dbReference type="CDD" id="cd01335">
    <property type="entry name" value="Radical_SAM"/>
    <property type="match status" value="1"/>
</dbReference>
<evidence type="ECO:0000256" key="1">
    <source>
        <dbReference type="ARBA" id="ARBA00001966"/>
    </source>
</evidence>
<dbReference type="PANTHER" id="PTHR11228">
    <property type="entry name" value="RADICAL SAM DOMAIN PROTEIN"/>
    <property type="match status" value="1"/>
</dbReference>
<evidence type="ECO:0000259" key="7">
    <source>
        <dbReference type="Pfam" id="PF04055"/>
    </source>
</evidence>
<feature type="domain" description="Radical SAM core" evidence="7">
    <location>
        <begin position="21"/>
        <end position="158"/>
    </location>
</feature>
<feature type="domain" description="4Fe4S-binding SPASM" evidence="8">
    <location>
        <begin position="229"/>
        <end position="296"/>
    </location>
</feature>
<dbReference type="Gene3D" id="3.20.20.70">
    <property type="entry name" value="Aldolase class I"/>
    <property type="match status" value="1"/>
</dbReference>
<dbReference type="AlphaFoldDB" id="A0A2N3PJ31"/>
<sequence>MQYGFQEHLTPHFPSQITIDVTQYCNLACIHCPHSNFAKSPSFSGAHLDEMVHQKFIDEVASDGFGYCEYLRYTANGETLIHPKIDKLLEYACKNSKTKVNVTTNGMLLNEKNRAMLLRCGVNVVDISLDAFLDETYAKIRVKGDLKLVRENILALLKQREEEKSSLKLVVSFVEQPLNQNETQDFKAFWEEAGADFVVIRKLHSAGGFKEGIKERMLHSYAKVQRKPCIYPWERLLLMPTGELGFCPTDWAHQGILGDLREVSIKEVWQGEKMQALRKAHLENDFSNFAFCGQCPDWIHTRWPKENGRNYADMMRQIVPEDLL</sequence>
<evidence type="ECO:0000313" key="10">
    <source>
        <dbReference type="Proteomes" id="UP000233350"/>
    </source>
</evidence>
<evidence type="ECO:0000256" key="6">
    <source>
        <dbReference type="ARBA" id="ARBA00023014"/>
    </source>
</evidence>
<dbReference type="PANTHER" id="PTHR11228:SF7">
    <property type="entry name" value="PQQA PEPTIDE CYCLASE"/>
    <property type="match status" value="1"/>
</dbReference>
<dbReference type="Pfam" id="PF13186">
    <property type="entry name" value="SPASM"/>
    <property type="match status" value="1"/>
</dbReference>
<keyword evidence="6" id="KW-0411">Iron-sulfur</keyword>
<evidence type="ECO:0000256" key="3">
    <source>
        <dbReference type="ARBA" id="ARBA00022691"/>
    </source>
</evidence>
<comment type="caution">
    <text evidence="9">The sequence shown here is derived from an EMBL/GenBank/DDBJ whole genome shotgun (WGS) entry which is preliminary data.</text>
</comment>
<dbReference type="InterPro" id="IPR007197">
    <property type="entry name" value="rSAM"/>
</dbReference>